<evidence type="ECO:0000313" key="1">
    <source>
        <dbReference type="EMBL" id="KAI9450206.1"/>
    </source>
</evidence>
<protein>
    <submittedName>
        <fullName evidence="1">Uncharacterized protein</fullName>
    </submittedName>
</protein>
<accession>A0ACC0TWI9</accession>
<sequence>MFDYGLTHETNRTHARSPTGFRIAVRHPERVTTIITQNENAYAEGLFARLESFWAAPEFSSTTPEAHECRPFLKLGPTKWHYTNGVPDTLLHRRPIYPRRGAACPRGPRGGAPVADYRTNPKLYPQWQKYLRSSSVPVPTLWGANDVIFVKVGAEAFARDVKDFVWTLSTLMSRHVRVTVGYTRGKNRQTSTHELSISNHVVRQNWPSTI</sequence>
<gene>
    <name evidence="1" type="ORF">F5148DRAFT_602391</name>
</gene>
<name>A0ACC0TWI9_9AGAM</name>
<keyword evidence="2" id="KW-1185">Reference proteome</keyword>
<evidence type="ECO:0000313" key="2">
    <source>
        <dbReference type="Proteomes" id="UP001207468"/>
    </source>
</evidence>
<reference evidence="1" key="1">
    <citation type="submission" date="2021-03" db="EMBL/GenBank/DDBJ databases">
        <title>Evolutionary priming and transition to the ectomycorrhizal habit in an iconic lineage of mushroom-forming fungi: is preadaptation a requirement?</title>
        <authorList>
            <consortium name="DOE Joint Genome Institute"/>
            <person name="Looney B.P."/>
            <person name="Miyauchi S."/>
            <person name="Morin E."/>
            <person name="Drula E."/>
            <person name="Courty P.E."/>
            <person name="Chicoki N."/>
            <person name="Fauchery L."/>
            <person name="Kohler A."/>
            <person name="Kuo A."/>
            <person name="LaButti K."/>
            <person name="Pangilinan J."/>
            <person name="Lipzen A."/>
            <person name="Riley R."/>
            <person name="Andreopoulos W."/>
            <person name="He G."/>
            <person name="Johnson J."/>
            <person name="Barry K.W."/>
            <person name="Grigoriev I.V."/>
            <person name="Nagy L."/>
            <person name="Hibbett D."/>
            <person name="Henrissat B."/>
            <person name="Matheny P.B."/>
            <person name="Labbe J."/>
            <person name="Martin A.F."/>
        </authorList>
    </citation>
    <scope>NUCLEOTIDE SEQUENCE</scope>
    <source>
        <strain evidence="1">BPL698</strain>
    </source>
</reference>
<proteinExistence type="predicted"/>
<comment type="caution">
    <text evidence="1">The sequence shown here is derived from an EMBL/GenBank/DDBJ whole genome shotgun (WGS) entry which is preliminary data.</text>
</comment>
<dbReference type="Proteomes" id="UP001207468">
    <property type="component" value="Unassembled WGS sequence"/>
</dbReference>
<dbReference type="EMBL" id="JAGFNK010000446">
    <property type="protein sequence ID" value="KAI9450206.1"/>
    <property type="molecule type" value="Genomic_DNA"/>
</dbReference>
<organism evidence="1 2">
    <name type="scientific">Russula earlei</name>
    <dbReference type="NCBI Taxonomy" id="71964"/>
    <lineage>
        <taxon>Eukaryota</taxon>
        <taxon>Fungi</taxon>
        <taxon>Dikarya</taxon>
        <taxon>Basidiomycota</taxon>
        <taxon>Agaricomycotina</taxon>
        <taxon>Agaricomycetes</taxon>
        <taxon>Russulales</taxon>
        <taxon>Russulaceae</taxon>
        <taxon>Russula</taxon>
    </lineage>
</organism>